<dbReference type="Gene3D" id="1.20.120.450">
    <property type="entry name" value="dinb family like domain"/>
    <property type="match status" value="1"/>
</dbReference>
<dbReference type="InterPro" id="IPR034660">
    <property type="entry name" value="DinB/YfiT-like"/>
</dbReference>
<comment type="caution">
    <text evidence="1">The sequence shown here is derived from an EMBL/GenBank/DDBJ whole genome shotgun (WGS) entry which is preliminary data.</text>
</comment>
<protein>
    <submittedName>
        <fullName evidence="1">DUF1993 family protein</fullName>
    </submittedName>
</protein>
<dbReference type="RefSeq" id="WP_261292379.1">
    <property type="nucleotide sequence ID" value="NZ_JANQBK010000001.1"/>
</dbReference>
<dbReference type="PANTHER" id="PTHR36922:SF1">
    <property type="entry name" value="DUF1993 DOMAIN-CONTAINING PROTEIN"/>
    <property type="match status" value="1"/>
</dbReference>
<proteinExistence type="predicted"/>
<gene>
    <name evidence="1" type="ORF">ACFONA_16590</name>
</gene>
<sequence>MATDLYDLTVPSLLRGLSAMSAFLAKAEGWAAETGTDPGDLLTARLYPDMAPLSAQIQRASDSAKGAAVRIGGIENVAMADEEVTFADLQARIARTVAFLEAVPADAMNGQEARPVTLVTPGRSVAFTGIGFALEFVLPNFYFHLTTAYAILRMKGVPLGKLDYLGAA</sequence>
<organism evidence="1 2">
    <name type="scientific">Sphingomonas hylomeconis</name>
    <dbReference type="NCBI Taxonomy" id="1395958"/>
    <lineage>
        <taxon>Bacteria</taxon>
        <taxon>Pseudomonadati</taxon>
        <taxon>Pseudomonadota</taxon>
        <taxon>Alphaproteobacteria</taxon>
        <taxon>Sphingomonadales</taxon>
        <taxon>Sphingomonadaceae</taxon>
        <taxon>Sphingomonas</taxon>
    </lineage>
</organism>
<evidence type="ECO:0000313" key="2">
    <source>
        <dbReference type="Proteomes" id="UP001595713"/>
    </source>
</evidence>
<dbReference type="InterPro" id="IPR018531">
    <property type="entry name" value="DUF1993"/>
</dbReference>
<dbReference type="EMBL" id="JBHRXP010000007">
    <property type="protein sequence ID" value="MFC3581790.1"/>
    <property type="molecule type" value="Genomic_DNA"/>
</dbReference>
<dbReference type="PANTHER" id="PTHR36922">
    <property type="entry name" value="BLL2446 PROTEIN"/>
    <property type="match status" value="1"/>
</dbReference>
<reference evidence="2" key="1">
    <citation type="journal article" date="2019" name="Int. J. Syst. Evol. Microbiol.">
        <title>The Global Catalogue of Microorganisms (GCM) 10K type strain sequencing project: providing services to taxonomists for standard genome sequencing and annotation.</title>
        <authorList>
            <consortium name="The Broad Institute Genomics Platform"/>
            <consortium name="The Broad Institute Genome Sequencing Center for Infectious Disease"/>
            <person name="Wu L."/>
            <person name="Ma J."/>
        </authorList>
    </citation>
    <scope>NUCLEOTIDE SEQUENCE [LARGE SCALE GENOMIC DNA]</scope>
    <source>
        <strain evidence="2">KCTC 42739</strain>
    </source>
</reference>
<dbReference type="Proteomes" id="UP001595713">
    <property type="component" value="Unassembled WGS sequence"/>
</dbReference>
<accession>A0ABV7T0C7</accession>
<evidence type="ECO:0000313" key="1">
    <source>
        <dbReference type="EMBL" id="MFC3581790.1"/>
    </source>
</evidence>
<name>A0ABV7T0C7_9SPHN</name>
<dbReference type="SUPFAM" id="SSF109854">
    <property type="entry name" value="DinB/YfiT-like putative metalloenzymes"/>
    <property type="match status" value="1"/>
</dbReference>
<dbReference type="Pfam" id="PF09351">
    <property type="entry name" value="DUF1993"/>
    <property type="match status" value="1"/>
</dbReference>
<keyword evidence="2" id="KW-1185">Reference proteome</keyword>